<sequence length="82" mass="9001">MSAIVYGSSGLFVLLYQRPPFLVGAREGRVNVRDDRRPCPLEAGSHKTSSVRGRFGFKLAFSRGKRALEPLEFVVTTADGDS</sequence>
<evidence type="ECO:0000313" key="2">
    <source>
        <dbReference type="Proteomes" id="UP000299102"/>
    </source>
</evidence>
<keyword evidence="2" id="KW-1185">Reference proteome</keyword>
<reference evidence="1 2" key="1">
    <citation type="journal article" date="2019" name="Commun. Biol.">
        <title>The bagworm genome reveals a unique fibroin gene that provides high tensile strength.</title>
        <authorList>
            <person name="Kono N."/>
            <person name="Nakamura H."/>
            <person name="Ohtoshi R."/>
            <person name="Tomita M."/>
            <person name="Numata K."/>
            <person name="Arakawa K."/>
        </authorList>
    </citation>
    <scope>NUCLEOTIDE SEQUENCE [LARGE SCALE GENOMIC DNA]</scope>
</reference>
<evidence type="ECO:0000313" key="1">
    <source>
        <dbReference type="EMBL" id="GBP35213.1"/>
    </source>
</evidence>
<gene>
    <name evidence="1" type="ORF">EVAR_18338_1</name>
</gene>
<accession>A0A4C1V8X8</accession>
<protein>
    <submittedName>
        <fullName evidence="1">Uncharacterized protein</fullName>
    </submittedName>
</protein>
<name>A0A4C1V8X8_EUMVA</name>
<dbReference type="EMBL" id="BGZK01000300">
    <property type="protein sequence ID" value="GBP35213.1"/>
    <property type="molecule type" value="Genomic_DNA"/>
</dbReference>
<dbReference type="Proteomes" id="UP000299102">
    <property type="component" value="Unassembled WGS sequence"/>
</dbReference>
<proteinExistence type="predicted"/>
<comment type="caution">
    <text evidence="1">The sequence shown here is derived from an EMBL/GenBank/DDBJ whole genome shotgun (WGS) entry which is preliminary data.</text>
</comment>
<dbReference type="AlphaFoldDB" id="A0A4C1V8X8"/>
<organism evidence="1 2">
    <name type="scientific">Eumeta variegata</name>
    <name type="common">Bagworm moth</name>
    <name type="synonym">Eumeta japonica</name>
    <dbReference type="NCBI Taxonomy" id="151549"/>
    <lineage>
        <taxon>Eukaryota</taxon>
        <taxon>Metazoa</taxon>
        <taxon>Ecdysozoa</taxon>
        <taxon>Arthropoda</taxon>
        <taxon>Hexapoda</taxon>
        <taxon>Insecta</taxon>
        <taxon>Pterygota</taxon>
        <taxon>Neoptera</taxon>
        <taxon>Endopterygota</taxon>
        <taxon>Lepidoptera</taxon>
        <taxon>Glossata</taxon>
        <taxon>Ditrysia</taxon>
        <taxon>Tineoidea</taxon>
        <taxon>Psychidae</taxon>
        <taxon>Oiketicinae</taxon>
        <taxon>Eumeta</taxon>
    </lineage>
</organism>